<evidence type="ECO:0000313" key="10">
    <source>
        <dbReference type="EMBL" id="OAY72884.1"/>
    </source>
</evidence>
<comment type="similarity">
    <text evidence="2">Belongs to the NRAMP (TC 2.A.55) family.</text>
</comment>
<dbReference type="Proteomes" id="UP000092600">
    <property type="component" value="Unassembled WGS sequence"/>
</dbReference>
<evidence type="ECO:0000256" key="5">
    <source>
        <dbReference type="ARBA" id="ARBA00022989"/>
    </source>
</evidence>
<reference evidence="10 11" key="1">
    <citation type="journal article" date="2016" name="DNA Res.">
        <title>The draft genome of MD-2 pineapple using hybrid error correction of long reads.</title>
        <authorList>
            <person name="Redwan R.M."/>
            <person name="Saidin A."/>
            <person name="Kumar S.V."/>
        </authorList>
    </citation>
    <scope>NUCLEOTIDE SEQUENCE [LARGE SCALE GENOMIC DNA]</scope>
    <source>
        <strain evidence="11">cv. MD2</strain>
        <tissue evidence="10">Leaf</tissue>
    </source>
</reference>
<evidence type="ECO:0000256" key="1">
    <source>
        <dbReference type="ARBA" id="ARBA00004141"/>
    </source>
</evidence>
<evidence type="ECO:0000256" key="9">
    <source>
        <dbReference type="SAM" id="Phobius"/>
    </source>
</evidence>
<keyword evidence="3" id="KW-0813">Transport</keyword>
<keyword evidence="7 9" id="KW-0472">Membrane</keyword>
<evidence type="ECO:0000313" key="11">
    <source>
        <dbReference type="Proteomes" id="UP000092600"/>
    </source>
</evidence>
<feature type="compositionally biased region" description="Basic and acidic residues" evidence="8">
    <location>
        <begin position="29"/>
        <end position="47"/>
    </location>
</feature>
<dbReference type="Pfam" id="PF01566">
    <property type="entry name" value="Nramp"/>
    <property type="match status" value="1"/>
</dbReference>
<keyword evidence="5 9" id="KW-1133">Transmembrane helix</keyword>
<evidence type="ECO:0000256" key="7">
    <source>
        <dbReference type="ARBA" id="ARBA00023136"/>
    </source>
</evidence>
<evidence type="ECO:0000256" key="2">
    <source>
        <dbReference type="ARBA" id="ARBA00009965"/>
    </source>
</evidence>
<evidence type="ECO:0000256" key="6">
    <source>
        <dbReference type="ARBA" id="ARBA00023065"/>
    </source>
</evidence>
<feature type="transmembrane region" description="Helical" evidence="9">
    <location>
        <begin position="392"/>
        <end position="416"/>
    </location>
</feature>
<evidence type="ECO:0000256" key="3">
    <source>
        <dbReference type="ARBA" id="ARBA00022448"/>
    </source>
</evidence>
<keyword evidence="4 9" id="KW-0812">Transmembrane</keyword>
<dbReference type="PANTHER" id="PTHR11706:SF77">
    <property type="entry name" value="METAL TRANSPORTER NRAMP5"/>
    <property type="match status" value="1"/>
</dbReference>
<feature type="transmembrane region" description="Helical" evidence="9">
    <location>
        <begin position="436"/>
        <end position="458"/>
    </location>
</feature>
<comment type="caution">
    <text evidence="10">The sequence shown here is derived from an EMBL/GenBank/DDBJ whole genome shotgun (WGS) entry which is preliminary data.</text>
</comment>
<dbReference type="STRING" id="4615.A0A199V730"/>
<dbReference type="EMBL" id="LSRQ01002938">
    <property type="protein sequence ID" value="OAY72884.1"/>
    <property type="molecule type" value="Genomic_DNA"/>
</dbReference>
<feature type="transmembrane region" description="Helical" evidence="9">
    <location>
        <begin position="162"/>
        <end position="183"/>
    </location>
</feature>
<dbReference type="GO" id="GO:0015086">
    <property type="term" value="F:cadmium ion transmembrane transporter activity"/>
    <property type="evidence" value="ECO:0007669"/>
    <property type="project" value="TreeGrafter"/>
</dbReference>
<dbReference type="PANTHER" id="PTHR11706">
    <property type="entry name" value="SOLUTE CARRIER PROTEIN FAMILY 11 MEMBER"/>
    <property type="match status" value="1"/>
</dbReference>
<proteinExistence type="inferred from homology"/>
<feature type="transmembrane region" description="Helical" evidence="9">
    <location>
        <begin position="132"/>
        <end position="150"/>
    </location>
</feature>
<dbReference type="NCBIfam" id="NF037982">
    <property type="entry name" value="Nramp_1"/>
    <property type="match status" value="1"/>
</dbReference>
<dbReference type="GO" id="GO:0034755">
    <property type="term" value="P:iron ion transmembrane transport"/>
    <property type="evidence" value="ECO:0007669"/>
    <property type="project" value="TreeGrafter"/>
</dbReference>
<protein>
    <submittedName>
        <fullName evidence="10">Metal transporter Nramp5</fullName>
    </submittedName>
</protein>
<dbReference type="InterPro" id="IPR001046">
    <property type="entry name" value="NRAMP_fam"/>
</dbReference>
<keyword evidence="6" id="KW-0406">Ion transport</keyword>
<dbReference type="GO" id="GO:0005886">
    <property type="term" value="C:plasma membrane"/>
    <property type="evidence" value="ECO:0007669"/>
    <property type="project" value="TreeGrafter"/>
</dbReference>
<feature type="region of interest" description="Disordered" evidence="8">
    <location>
        <begin position="28"/>
        <end position="47"/>
    </location>
</feature>
<dbReference type="AlphaFoldDB" id="A0A199V730"/>
<comment type="subcellular location">
    <subcellularLocation>
        <location evidence="1">Membrane</location>
        <topology evidence="1">Multi-pass membrane protein</topology>
    </subcellularLocation>
</comment>
<evidence type="ECO:0000256" key="8">
    <source>
        <dbReference type="SAM" id="MobiDB-lite"/>
    </source>
</evidence>
<feature type="transmembrane region" description="Helical" evidence="9">
    <location>
        <begin position="367"/>
        <end position="385"/>
    </location>
</feature>
<dbReference type="GO" id="GO:0005384">
    <property type="term" value="F:manganese ion transmembrane transporter activity"/>
    <property type="evidence" value="ECO:0007669"/>
    <property type="project" value="TreeGrafter"/>
</dbReference>
<feature type="transmembrane region" description="Helical" evidence="9">
    <location>
        <begin position="195"/>
        <end position="215"/>
    </location>
</feature>
<name>A0A199V730_ANACO</name>
<organism evidence="10 11">
    <name type="scientific">Ananas comosus</name>
    <name type="common">Pineapple</name>
    <name type="synonym">Ananas ananas</name>
    <dbReference type="NCBI Taxonomy" id="4615"/>
    <lineage>
        <taxon>Eukaryota</taxon>
        <taxon>Viridiplantae</taxon>
        <taxon>Streptophyta</taxon>
        <taxon>Embryophyta</taxon>
        <taxon>Tracheophyta</taxon>
        <taxon>Spermatophyta</taxon>
        <taxon>Magnoliopsida</taxon>
        <taxon>Liliopsida</taxon>
        <taxon>Poales</taxon>
        <taxon>Bromeliaceae</taxon>
        <taxon>Bromelioideae</taxon>
        <taxon>Ananas</taxon>
    </lineage>
</organism>
<accession>A0A199V730</accession>
<feature type="transmembrane region" description="Helical" evidence="9">
    <location>
        <begin position="93"/>
        <end position="111"/>
    </location>
</feature>
<evidence type="ECO:0000256" key="4">
    <source>
        <dbReference type="ARBA" id="ARBA00022692"/>
    </source>
</evidence>
<feature type="transmembrane region" description="Helical" evidence="9">
    <location>
        <begin position="265"/>
        <end position="291"/>
    </location>
</feature>
<dbReference type="PRINTS" id="PR00447">
    <property type="entry name" value="NATRESASSCMP"/>
</dbReference>
<gene>
    <name evidence="10" type="ORF">ACMD2_24844</name>
</gene>
<sequence length="508" mass="54713">MEIGEGREIGREAQQGRGSRRVAAINIGPDHHTTHVDSKENKLDNQDDPLKEPGWKRFIAHVGPGFLVSLAYLDPGNLQTDLQAGASDKYELLWVILIGLVFALIIQSLAANLGVTTGRHLAELCKSEYPKYVKFCLWLLAEVAVIAADIPEVIGTAFALNILFHIPVWSGVLITGLSTLLLLGLQRYGVRKLELVISMLVFAMAACYFGEMSYVKPPAAEVVKGLFIPKLNGNSATADAIALLGALVMPKTPPSVKGIKDACRYFLLESGFALFVALLINIAVVSVSGAVCSSNTLSAENSDRCGDLTLNSASFLLKNVLGRSSSTVYAIALLASGQSSTITGTYAGQFIMQGFLDLKMKKWLRNLMTRCIAITPSLIVSLIGGSSGAGRLIIIASIIVISWILGLGIIGINIYFLSTSFVGWLIHSTLPKAANVMIGMIVFPLMAIYIIAIVYLTFRKDTVVTFIANGSDPAQVEMGKGVHQCRNDQDGNEVVPYREDLADIPLPE</sequence>